<dbReference type="EMBL" id="QJKF01000027">
    <property type="protein sequence ID" value="PXX53419.1"/>
    <property type="molecule type" value="Genomic_DNA"/>
</dbReference>
<proteinExistence type="predicted"/>
<dbReference type="RefSeq" id="WP_040743131.1">
    <property type="nucleotide sequence ID" value="NZ_QJKF01000027.1"/>
</dbReference>
<accession>A0A318KAI4</accession>
<dbReference type="Pfam" id="PF12770">
    <property type="entry name" value="CHAT"/>
    <property type="match status" value="1"/>
</dbReference>
<comment type="caution">
    <text evidence="2">The sequence shown here is derived from an EMBL/GenBank/DDBJ whole genome shotgun (WGS) entry which is preliminary data.</text>
</comment>
<evidence type="ECO:0000259" key="1">
    <source>
        <dbReference type="Pfam" id="PF12770"/>
    </source>
</evidence>
<dbReference type="OrthoDB" id="3206999at2"/>
<reference evidence="2 3" key="1">
    <citation type="submission" date="2018-05" db="EMBL/GenBank/DDBJ databases">
        <title>Genomic Encyclopedia of Type Strains, Phase IV (KMG-IV): sequencing the most valuable type-strain genomes for metagenomic binning, comparative biology and taxonomic classification.</title>
        <authorList>
            <person name="Goeker M."/>
        </authorList>
    </citation>
    <scope>NUCLEOTIDE SEQUENCE [LARGE SCALE GENOMIC DNA]</scope>
    <source>
        <strain evidence="2 3">DSM 44704</strain>
    </source>
</reference>
<gene>
    <name evidence="2" type="ORF">DFR70_12730</name>
</gene>
<organism evidence="2 3">
    <name type="scientific">Nocardia tenerifensis</name>
    <dbReference type="NCBI Taxonomy" id="228006"/>
    <lineage>
        <taxon>Bacteria</taxon>
        <taxon>Bacillati</taxon>
        <taxon>Actinomycetota</taxon>
        <taxon>Actinomycetes</taxon>
        <taxon>Mycobacteriales</taxon>
        <taxon>Nocardiaceae</taxon>
        <taxon>Nocardia</taxon>
    </lineage>
</organism>
<evidence type="ECO:0000313" key="3">
    <source>
        <dbReference type="Proteomes" id="UP000247569"/>
    </source>
</evidence>
<name>A0A318KAI4_9NOCA</name>
<protein>
    <submittedName>
        <fullName evidence="2">CHAT domain-containing protein</fullName>
    </submittedName>
</protein>
<dbReference type="Proteomes" id="UP000247569">
    <property type="component" value="Unassembled WGS sequence"/>
</dbReference>
<dbReference type="InterPro" id="IPR024983">
    <property type="entry name" value="CHAT_dom"/>
</dbReference>
<evidence type="ECO:0000313" key="2">
    <source>
        <dbReference type="EMBL" id="PXX53419.1"/>
    </source>
</evidence>
<keyword evidence="3" id="KW-1185">Reference proteome</keyword>
<feature type="domain" description="CHAT" evidence="1">
    <location>
        <begin position="991"/>
        <end position="1285"/>
    </location>
</feature>
<sequence length="1286" mass="138939">MGEDEDGTLGEQNRRLRTVLDEIVASEVTSNALTLHGSVERFRAAGWSERAGMLRADPQLVDPVVVRSLYGRDLAAALYVERAVEVGVERAVEDSAMLADFDSALRSKSTPRLVDTVVRTVSEMRNGQVNWVLPLLVQGVTETAARCSDPELRRAFVFVIARAAGVDEAWVYAVLELADDPSGVTGADLARFEGHFGEVAAAAEVAENYVTTFGLGRDRERAVGEMTGLLCAARDRGTAAALDEYRLVVRARSLASSERIGPELYSELEDLLGELISGYEADGAVWLLGAALPLGRRAMREVPADDSRYAEVISAVSSVISDQVDRGDRPADHMVEALTLARESVRLCDEKSPARARFESNLGYRIGVAVETGVLAADSLREAVDWLEKALSRTEPGDPNLPWRLSRLSSHLCQAVWAMVMPVEELTTAVRYARAATMLVEPDDPDRPAFVMLECNAISRAIDAGLHDADELVDAIRAAEAAVMATSDHHPDKISQMANLGSLIAEGWAAGRCDQEQLRTALSLQEAALAGTEVDSPYRASRMDNLSVRISAAVSSGIVPAAEMIRAMELGYGAVAATEEGHPDRVGFLANLSATLFTAAQVGIVEQDDLWIGAELARHALDGTPETYAALRASRAGTLASLLAELDEGYLPEAVERAEDAVRLCGAEDPDRVLYISTLSSILVDAVRAGLVASDRLVEALRLAREAEAVTPRGHPEHHINRSNLAAVIAECVRAGIVDDVDFGEAVDLSLDVLTMLPVSDPDRARCVTNLGLILNDAVLHRTLSEQDAAQTMIELIDEFWNWARHGAPSPDQRAHALTVSEGLIATAVPLVLAGAGAREAIRAAESVRHCLVDARNAPFLPDLPGHELEVARYRVASAEYSRAQRHFEEDFGDARDTTRAATLLAEAVETIRDIPGMSEFGRRPQIQDLIRDLNPDTRAIYLVTHSSGGTALILEPSGEAFSIELPDLDEATVITQIGHLLDSPDNAIDTAAWLWIAVAAPLIEKLGIDSAWVIVPTAHTAMLPLHSAGLVNGPWLDHLVEVRTLPTLRHLSAVTAPRADGVPTIAMSSAPDLAFLKGDCEVTRGFFPDAVSPIGKEPTTVDWALNNLAETSCAVLGGHARYDFEDGVCLDLDDGALTAALLDRLPRRRRAIAIVTACSSAQVSTTFINETIGLPSALLQAGFRGVCASMWPVDDPVAFVTIGRFLQLHTSDPQRAAATVLRDVRHWLHAVTTRDLRRWFAELDDQIGFSEALSTEFDDWLAVHGPRARPLRDPVHWAAFAYIGR</sequence>